<evidence type="ECO:0000256" key="2">
    <source>
        <dbReference type="ARBA" id="ARBA00022481"/>
    </source>
</evidence>
<feature type="transmembrane region" description="Helical" evidence="6">
    <location>
        <begin position="12"/>
        <end position="32"/>
    </location>
</feature>
<dbReference type="InterPro" id="IPR012902">
    <property type="entry name" value="N_methyl_site"/>
</dbReference>
<evidence type="ECO:0000256" key="1">
    <source>
        <dbReference type="ARBA" id="ARBA00004167"/>
    </source>
</evidence>
<dbReference type="Proteomes" id="UP000230760">
    <property type="component" value="Unassembled WGS sequence"/>
</dbReference>
<accession>A0A2M7UYI2</accession>
<dbReference type="PANTHER" id="PTHR30093">
    <property type="entry name" value="GENERAL SECRETION PATHWAY PROTEIN G"/>
    <property type="match status" value="1"/>
</dbReference>
<dbReference type="GO" id="GO:0016020">
    <property type="term" value="C:membrane"/>
    <property type="evidence" value="ECO:0007669"/>
    <property type="project" value="UniProtKB-SubCell"/>
</dbReference>
<dbReference type="InterPro" id="IPR000983">
    <property type="entry name" value="Bac_GSPG_pilin"/>
</dbReference>
<dbReference type="EMBL" id="PFPB01000030">
    <property type="protein sequence ID" value="PIZ89017.1"/>
    <property type="molecule type" value="Genomic_DNA"/>
</dbReference>
<keyword evidence="3 6" id="KW-0812">Transmembrane</keyword>
<keyword evidence="4 6" id="KW-1133">Transmembrane helix</keyword>
<dbReference type="Gene3D" id="3.30.700.10">
    <property type="entry name" value="Glycoprotein, Type 4 Pilin"/>
    <property type="match status" value="1"/>
</dbReference>
<keyword evidence="5 6" id="KW-0472">Membrane</keyword>
<dbReference type="AlphaFoldDB" id="A0A2M7UYI2"/>
<dbReference type="Pfam" id="PF07963">
    <property type="entry name" value="N_methyl"/>
    <property type="match status" value="1"/>
</dbReference>
<dbReference type="PRINTS" id="PR00813">
    <property type="entry name" value="BCTERIALGSPG"/>
</dbReference>
<evidence type="ECO:0000256" key="6">
    <source>
        <dbReference type="SAM" id="Phobius"/>
    </source>
</evidence>
<comment type="caution">
    <text evidence="7">The sequence shown here is derived from an EMBL/GenBank/DDBJ whole genome shotgun (WGS) entry which is preliminary data.</text>
</comment>
<protein>
    <recommendedName>
        <fullName evidence="9">Type II secretion system protein GspG C-terminal domain-containing protein</fullName>
    </recommendedName>
</protein>
<organism evidence="7 8">
    <name type="scientific">Candidatus Nealsonbacteria bacterium CG_4_10_14_0_2_um_filter_38_17</name>
    <dbReference type="NCBI Taxonomy" id="1974680"/>
    <lineage>
        <taxon>Bacteria</taxon>
        <taxon>Candidatus Nealsoniibacteriota</taxon>
    </lineage>
</organism>
<name>A0A2M7UYI2_9BACT</name>
<sequence length="183" mass="20179">MNTCKKNNKSFTLIELLVVISIIAILSTIVLININKARAKARDARRLSDIKAILLALELYYDKYERYPSNYGEYEAACGNWDTSTVDNDGDGKPFLEPLQDEGFLSVVPTDPVGTGTCAGLTYRYFRYSAGSNGCDPARGAYFVLGVNLMEGCCGYYPTSPGFSCPGRDWTPQFAWVTGGFEK</sequence>
<evidence type="ECO:0008006" key="9">
    <source>
        <dbReference type="Google" id="ProtNLM"/>
    </source>
</evidence>
<evidence type="ECO:0000313" key="7">
    <source>
        <dbReference type="EMBL" id="PIZ89017.1"/>
    </source>
</evidence>
<evidence type="ECO:0000256" key="4">
    <source>
        <dbReference type="ARBA" id="ARBA00022989"/>
    </source>
</evidence>
<evidence type="ECO:0000256" key="3">
    <source>
        <dbReference type="ARBA" id="ARBA00022692"/>
    </source>
</evidence>
<dbReference type="GO" id="GO:0015628">
    <property type="term" value="P:protein secretion by the type II secretion system"/>
    <property type="evidence" value="ECO:0007669"/>
    <property type="project" value="InterPro"/>
</dbReference>
<dbReference type="SUPFAM" id="SSF54523">
    <property type="entry name" value="Pili subunits"/>
    <property type="match status" value="1"/>
</dbReference>
<evidence type="ECO:0000256" key="5">
    <source>
        <dbReference type="ARBA" id="ARBA00023136"/>
    </source>
</evidence>
<dbReference type="GO" id="GO:0015627">
    <property type="term" value="C:type II protein secretion system complex"/>
    <property type="evidence" value="ECO:0007669"/>
    <property type="project" value="InterPro"/>
</dbReference>
<dbReference type="InterPro" id="IPR045584">
    <property type="entry name" value="Pilin-like"/>
</dbReference>
<dbReference type="NCBIfam" id="TIGR02532">
    <property type="entry name" value="IV_pilin_GFxxxE"/>
    <property type="match status" value="1"/>
</dbReference>
<gene>
    <name evidence="7" type="ORF">COX90_01450</name>
</gene>
<reference evidence="8" key="1">
    <citation type="submission" date="2017-09" db="EMBL/GenBank/DDBJ databases">
        <title>Depth-based differentiation of microbial function through sediment-hosted aquifers and enrichment of novel symbionts in the deep terrestrial subsurface.</title>
        <authorList>
            <person name="Probst A.J."/>
            <person name="Ladd B."/>
            <person name="Jarett J.K."/>
            <person name="Geller-Mcgrath D.E."/>
            <person name="Sieber C.M.K."/>
            <person name="Emerson J.B."/>
            <person name="Anantharaman K."/>
            <person name="Thomas B.C."/>
            <person name="Malmstrom R."/>
            <person name="Stieglmeier M."/>
            <person name="Klingl A."/>
            <person name="Woyke T."/>
            <person name="Ryan C.M."/>
            <person name="Banfield J.F."/>
        </authorList>
    </citation>
    <scope>NUCLEOTIDE SEQUENCE [LARGE SCALE GENOMIC DNA]</scope>
</reference>
<comment type="subcellular location">
    <subcellularLocation>
        <location evidence="1">Membrane</location>
        <topology evidence="1">Single-pass membrane protein</topology>
    </subcellularLocation>
</comment>
<keyword evidence="2" id="KW-0488">Methylation</keyword>
<evidence type="ECO:0000313" key="8">
    <source>
        <dbReference type="Proteomes" id="UP000230760"/>
    </source>
</evidence>
<dbReference type="PANTHER" id="PTHR30093:SF44">
    <property type="entry name" value="TYPE II SECRETION SYSTEM CORE PROTEIN G"/>
    <property type="match status" value="1"/>
</dbReference>
<proteinExistence type="predicted"/>